<reference evidence="1" key="1">
    <citation type="submission" date="2022-04" db="EMBL/GenBank/DDBJ databases">
        <title>Complete genome of Bacillus.</title>
        <authorList>
            <person name="Kong X."/>
            <person name="Hou M."/>
        </authorList>
    </citation>
    <scope>NUCLEOTIDE SEQUENCE</scope>
    <source>
        <strain evidence="1">A78.1</strain>
    </source>
</reference>
<name>A0ACD3ZY91_9BACI</name>
<keyword evidence="2" id="KW-1185">Reference proteome</keyword>
<sequence length="183" mass="21411">MIEINTEVIEKWVELRKMIPQIEFENLKVKDGKVLFTYEELKYFCEKLNIKPENLLKENFKLDLTNGIKVSRSNNSFKRTSERNGKKYYTYNHLVTTNAYPTLMPLRVELHCNDNQDVVLNGGHDSTEIVYITKGAVRMHWDYEDIRNEVDLYVGDSAFIQPGVSHSFMALNDKEAELIAVNW</sequence>
<dbReference type="EMBL" id="CP096590">
    <property type="protein sequence ID" value="UPV78977.1"/>
    <property type="molecule type" value="Genomic_DNA"/>
</dbReference>
<evidence type="ECO:0000313" key="2">
    <source>
        <dbReference type="Proteomes" id="UP000830837"/>
    </source>
</evidence>
<organism evidence="1 2">
    <name type="scientific">Bacillus rugosus</name>
    <dbReference type="NCBI Taxonomy" id="2715209"/>
    <lineage>
        <taxon>Bacteria</taxon>
        <taxon>Bacillati</taxon>
        <taxon>Bacillota</taxon>
        <taxon>Bacilli</taxon>
        <taxon>Bacillales</taxon>
        <taxon>Bacillaceae</taxon>
        <taxon>Bacillus</taxon>
    </lineage>
</organism>
<gene>
    <name evidence="1" type="ORF">M0696_19625</name>
</gene>
<dbReference type="Proteomes" id="UP000830837">
    <property type="component" value="Chromosome"/>
</dbReference>
<evidence type="ECO:0000313" key="1">
    <source>
        <dbReference type="EMBL" id="UPV78977.1"/>
    </source>
</evidence>
<proteinExistence type="predicted"/>
<accession>A0ACD3ZY91</accession>
<protein>
    <submittedName>
        <fullName evidence="1">Uncharacterized protein</fullName>
    </submittedName>
</protein>